<sequence length="217" mass="25040">MISDINSTHIEACVISSSEDWDDYNWKSFIVPKCMTLTELKLFLLSNLGLIGDFDLKIMIEFEPGSYGFRFLSDNDYITLDKVGIQNNSKLCLEMKKGLNYTNICLDEYIDEVAIDNPIDVLSRSHSDSTEILSSSTETYSEQDEFFFTMPEQREFIATQEVKEVSQSREDLTELIEKINKAFIDKNKVKLQIKPIASLKKSINRISEELNELKKMK</sequence>
<dbReference type="Proteomes" id="UP001162131">
    <property type="component" value="Unassembled WGS sequence"/>
</dbReference>
<keyword evidence="3" id="KW-1185">Reference proteome</keyword>
<dbReference type="AlphaFoldDB" id="A0AAU9JV35"/>
<reference evidence="2" key="1">
    <citation type="submission" date="2021-09" db="EMBL/GenBank/DDBJ databases">
        <authorList>
            <consortium name="AG Swart"/>
            <person name="Singh M."/>
            <person name="Singh A."/>
            <person name="Seah K."/>
            <person name="Emmerich C."/>
        </authorList>
    </citation>
    <scope>NUCLEOTIDE SEQUENCE</scope>
    <source>
        <strain evidence="2">ATCC30299</strain>
    </source>
</reference>
<keyword evidence="1" id="KW-0175">Coiled coil</keyword>
<proteinExistence type="predicted"/>
<organism evidence="2 3">
    <name type="scientific">Blepharisma stoltei</name>
    <dbReference type="NCBI Taxonomy" id="1481888"/>
    <lineage>
        <taxon>Eukaryota</taxon>
        <taxon>Sar</taxon>
        <taxon>Alveolata</taxon>
        <taxon>Ciliophora</taxon>
        <taxon>Postciliodesmatophora</taxon>
        <taxon>Heterotrichea</taxon>
        <taxon>Heterotrichida</taxon>
        <taxon>Blepharismidae</taxon>
        <taxon>Blepharisma</taxon>
    </lineage>
</organism>
<comment type="caution">
    <text evidence="2">The sequence shown here is derived from an EMBL/GenBank/DDBJ whole genome shotgun (WGS) entry which is preliminary data.</text>
</comment>
<evidence type="ECO:0000256" key="1">
    <source>
        <dbReference type="SAM" id="Coils"/>
    </source>
</evidence>
<protein>
    <submittedName>
        <fullName evidence="2">Uncharacterized protein</fullName>
    </submittedName>
</protein>
<evidence type="ECO:0000313" key="3">
    <source>
        <dbReference type="Proteomes" id="UP001162131"/>
    </source>
</evidence>
<evidence type="ECO:0000313" key="2">
    <source>
        <dbReference type="EMBL" id="CAG9328405.1"/>
    </source>
</evidence>
<accession>A0AAU9JV35</accession>
<name>A0AAU9JV35_9CILI</name>
<dbReference type="EMBL" id="CAJZBQ010000046">
    <property type="protein sequence ID" value="CAG9328405.1"/>
    <property type="molecule type" value="Genomic_DNA"/>
</dbReference>
<gene>
    <name evidence="2" type="ORF">BSTOLATCC_MIC46411</name>
</gene>
<feature type="coiled-coil region" evidence="1">
    <location>
        <begin position="162"/>
        <end position="216"/>
    </location>
</feature>